<dbReference type="PANTHER" id="PTHR33202:SF7">
    <property type="entry name" value="FERRIC UPTAKE REGULATION PROTEIN"/>
    <property type="match status" value="1"/>
</dbReference>
<dbReference type="GO" id="GO:0045892">
    <property type="term" value="P:negative regulation of DNA-templated transcription"/>
    <property type="evidence" value="ECO:0007669"/>
    <property type="project" value="TreeGrafter"/>
</dbReference>
<keyword evidence="2" id="KW-0678">Repressor</keyword>
<dbReference type="Pfam" id="PF01475">
    <property type="entry name" value="FUR"/>
    <property type="match status" value="1"/>
</dbReference>
<keyword evidence="4" id="KW-0805">Transcription regulation</keyword>
<comment type="caution">
    <text evidence="7">The sequence shown here is derived from an EMBL/GenBank/DDBJ whole genome shotgun (WGS) entry which is preliminary data.</text>
</comment>
<evidence type="ECO:0000313" key="7">
    <source>
        <dbReference type="EMBL" id="CBH98633.1"/>
    </source>
</evidence>
<evidence type="ECO:0000256" key="2">
    <source>
        <dbReference type="ARBA" id="ARBA00022491"/>
    </source>
</evidence>
<dbReference type="AlphaFoldDB" id="E6PUM6"/>
<evidence type="ECO:0000256" key="6">
    <source>
        <dbReference type="ARBA" id="ARBA00023163"/>
    </source>
</evidence>
<dbReference type="InterPro" id="IPR002481">
    <property type="entry name" value="FUR"/>
</dbReference>
<gene>
    <name evidence="7" type="ORF">CARN2_4115</name>
</gene>
<evidence type="ECO:0000256" key="3">
    <source>
        <dbReference type="ARBA" id="ARBA00022833"/>
    </source>
</evidence>
<dbReference type="PANTHER" id="PTHR33202">
    <property type="entry name" value="ZINC UPTAKE REGULATION PROTEIN"/>
    <property type="match status" value="1"/>
</dbReference>
<dbReference type="InterPro" id="IPR036388">
    <property type="entry name" value="WH-like_DNA-bd_sf"/>
</dbReference>
<dbReference type="SUPFAM" id="SSF46785">
    <property type="entry name" value="Winged helix' DNA-binding domain"/>
    <property type="match status" value="1"/>
</dbReference>
<evidence type="ECO:0000256" key="4">
    <source>
        <dbReference type="ARBA" id="ARBA00023015"/>
    </source>
</evidence>
<organism evidence="7">
    <name type="scientific">mine drainage metagenome</name>
    <dbReference type="NCBI Taxonomy" id="410659"/>
    <lineage>
        <taxon>unclassified sequences</taxon>
        <taxon>metagenomes</taxon>
        <taxon>ecological metagenomes</taxon>
    </lineage>
</organism>
<dbReference type="InterPro" id="IPR043135">
    <property type="entry name" value="Fur_C"/>
</dbReference>
<dbReference type="GO" id="GO:0008270">
    <property type="term" value="F:zinc ion binding"/>
    <property type="evidence" value="ECO:0007669"/>
    <property type="project" value="TreeGrafter"/>
</dbReference>
<dbReference type="Gene3D" id="3.30.1490.190">
    <property type="match status" value="1"/>
</dbReference>
<proteinExistence type="inferred from homology"/>
<evidence type="ECO:0000256" key="5">
    <source>
        <dbReference type="ARBA" id="ARBA00023125"/>
    </source>
</evidence>
<dbReference type="GO" id="GO:0003700">
    <property type="term" value="F:DNA-binding transcription factor activity"/>
    <property type="evidence" value="ECO:0007669"/>
    <property type="project" value="InterPro"/>
</dbReference>
<protein>
    <recommendedName>
        <fullName evidence="8">Ferric uptake regulation protein</fullName>
    </recommendedName>
</protein>
<accession>E6PUM6</accession>
<evidence type="ECO:0000256" key="1">
    <source>
        <dbReference type="ARBA" id="ARBA00007957"/>
    </source>
</evidence>
<keyword evidence="5" id="KW-0238">DNA-binding</keyword>
<evidence type="ECO:0008006" key="8">
    <source>
        <dbReference type="Google" id="ProtNLM"/>
    </source>
</evidence>
<sequence length="130" mass="14179">MARPSHLSAAILTLMRAASRHAWTLEQIHADLAAQGRQANFSSVFRAVERLLADKALRKVQLHAASARYELYGPHHDHLHCTACDAMTPVPCLATGLGLGALEQSTGYRVTDHEIVLEGVCPQCRQQGQS</sequence>
<dbReference type="EMBL" id="CABM01000059">
    <property type="protein sequence ID" value="CBH98633.1"/>
    <property type="molecule type" value="Genomic_DNA"/>
</dbReference>
<dbReference type="GO" id="GO:0000976">
    <property type="term" value="F:transcription cis-regulatory region binding"/>
    <property type="evidence" value="ECO:0007669"/>
    <property type="project" value="TreeGrafter"/>
</dbReference>
<dbReference type="GO" id="GO:1900376">
    <property type="term" value="P:regulation of secondary metabolite biosynthetic process"/>
    <property type="evidence" value="ECO:0007669"/>
    <property type="project" value="TreeGrafter"/>
</dbReference>
<keyword evidence="6" id="KW-0804">Transcription</keyword>
<keyword evidence="3" id="KW-0862">Zinc</keyword>
<name>E6PUM6_9ZZZZ</name>
<reference evidence="7" key="1">
    <citation type="submission" date="2009-10" db="EMBL/GenBank/DDBJ databases">
        <title>Diversity of trophic interactions inside an arsenic-rich microbial ecosystem.</title>
        <authorList>
            <person name="Bertin P.N."/>
            <person name="Heinrich-Salmeron A."/>
            <person name="Pelletier E."/>
            <person name="Goulhen-Chollet F."/>
            <person name="Arsene-Ploetze F."/>
            <person name="Gallien S."/>
            <person name="Calteau A."/>
            <person name="Vallenet D."/>
            <person name="Casiot C."/>
            <person name="Chane-Woon-Ming B."/>
            <person name="Giloteaux L."/>
            <person name="Barakat M."/>
            <person name="Bonnefoy V."/>
            <person name="Bruneel O."/>
            <person name="Chandler M."/>
            <person name="Cleiss J."/>
            <person name="Duran R."/>
            <person name="Elbaz-Poulichet F."/>
            <person name="Fonknechten N."/>
            <person name="Lauga B."/>
            <person name="Mornico D."/>
            <person name="Ortet P."/>
            <person name="Schaeffer C."/>
            <person name="Siguier P."/>
            <person name="Alexander Thil Smith A."/>
            <person name="Van Dorsselaer A."/>
            <person name="Weissenbach J."/>
            <person name="Medigue C."/>
            <person name="Le Paslier D."/>
        </authorList>
    </citation>
    <scope>NUCLEOTIDE SEQUENCE</scope>
</reference>
<dbReference type="InterPro" id="IPR036390">
    <property type="entry name" value="WH_DNA-bd_sf"/>
</dbReference>
<dbReference type="Gene3D" id="1.10.10.10">
    <property type="entry name" value="Winged helix-like DNA-binding domain superfamily/Winged helix DNA-binding domain"/>
    <property type="match status" value="1"/>
</dbReference>
<comment type="similarity">
    <text evidence="1">Belongs to the Fur family.</text>
</comment>